<name>A0A223AIX5_9CAUD</name>
<evidence type="ECO:0000313" key="2">
    <source>
        <dbReference type="Proteomes" id="UP000224101"/>
    </source>
</evidence>
<organism evidence="1 2">
    <name type="scientific">Acidovorax phage ACP17</name>
    <dbReference type="NCBI Taxonomy" id="2010329"/>
    <lineage>
        <taxon>Viruses</taxon>
        <taxon>Duplodnaviria</taxon>
        <taxon>Heunggongvirae</taxon>
        <taxon>Uroviricota</taxon>
        <taxon>Caudoviricetes</taxon>
        <taxon>Busanvirus</taxon>
        <taxon>Busanvirus ACP17</taxon>
    </lineage>
</organism>
<dbReference type="EMBL" id="KY979132">
    <property type="protein sequence ID" value="ASS33915.1"/>
    <property type="molecule type" value="Genomic_DNA"/>
</dbReference>
<dbReference type="GeneID" id="40085687"/>
<accession>A0A223AIX5</accession>
<dbReference type="RefSeq" id="YP_009609602.1">
    <property type="nucleotide sequence ID" value="NC_041997.1"/>
</dbReference>
<dbReference type="Proteomes" id="UP000224101">
    <property type="component" value="Segment"/>
</dbReference>
<dbReference type="KEGG" id="vg:40085687"/>
<sequence length="81" mass="8799">MLRMSSLRNFFSFSNPLIPVLAFPAITLLIWAAATPAKESVLPADPEISCISGYKFYTHRHEAPKQIIGANGGGIPCDLPK</sequence>
<protein>
    <submittedName>
        <fullName evidence="1">Uncharacterized protein</fullName>
    </submittedName>
</protein>
<reference evidence="1 2" key="1">
    <citation type="submission" date="2017-08" db="EMBL/GenBank/DDBJ databases">
        <title>Characterization and complete genome sequence of novel bacteriophage infecting the causal agent of bacterial fruit blotch, Acidovorax citrulli.</title>
        <authorList>
            <person name="Midani A.R."/>
            <person name="Park S.-H."/>
            <person name="Choi T.-J."/>
        </authorList>
    </citation>
    <scope>NUCLEOTIDE SEQUENCE [LARGE SCALE GENOMIC DNA]</scope>
</reference>
<evidence type="ECO:0000313" key="1">
    <source>
        <dbReference type="EMBL" id="ASS33915.1"/>
    </source>
</evidence>
<proteinExistence type="predicted"/>
<keyword evidence="2" id="KW-1185">Reference proteome</keyword>